<sequence>MDLAKYKIEKSDQVFYVPNFLTVDEEQYLIRKIQESPRQNWKELANRRLQLWGGQLTAKNILMAQPLPSFVTTYPDIIPRLQSTGVFKSSAHEAPNHIIMNEYLPGQGIMPHQDGPAYHPVVATVSLGSHTVFHYYQYKTADDNLETSVNANGRIIDTIPALSVLLEPRSVVITTGDFYKSYLHGIQEITEDNFIGGDGVSAPMIAGLNVEIANWKTLAGSEAKKVVLDGGALERRVRYSLTCRDVENVANLKTLLTRR</sequence>
<feature type="domain" description="Fe2OG dioxygenase" evidence="8">
    <location>
        <begin position="94"/>
        <end position="247"/>
    </location>
</feature>
<dbReference type="Proteomes" id="UP000297245">
    <property type="component" value="Unassembled WGS sequence"/>
</dbReference>
<keyword evidence="7" id="KW-0539">Nucleus</keyword>
<evidence type="ECO:0000256" key="3">
    <source>
        <dbReference type="ARBA" id="ARBA00022723"/>
    </source>
</evidence>
<evidence type="ECO:0000256" key="5">
    <source>
        <dbReference type="ARBA" id="ARBA00023002"/>
    </source>
</evidence>
<dbReference type="InterPro" id="IPR005123">
    <property type="entry name" value="Oxoglu/Fe-dep_dioxygenase_dom"/>
</dbReference>
<dbReference type="SUPFAM" id="SSF51197">
    <property type="entry name" value="Clavaminate synthase-like"/>
    <property type="match status" value="1"/>
</dbReference>
<keyword evidence="4" id="KW-0223">Dioxygenase</keyword>
<dbReference type="OrthoDB" id="412814at2759"/>
<dbReference type="GO" id="GO:0046872">
    <property type="term" value="F:metal ion binding"/>
    <property type="evidence" value="ECO:0007669"/>
    <property type="project" value="UniProtKB-KW"/>
</dbReference>
<dbReference type="InterPro" id="IPR032862">
    <property type="entry name" value="ALKBH6"/>
</dbReference>
<dbReference type="Gene3D" id="2.60.120.590">
    <property type="entry name" value="Alpha-ketoglutarate-dependent dioxygenase AlkB-like"/>
    <property type="match status" value="1"/>
</dbReference>
<protein>
    <recommendedName>
        <fullName evidence="8">Fe2OG dioxygenase domain-containing protein</fullName>
    </recommendedName>
</protein>
<evidence type="ECO:0000256" key="7">
    <source>
        <dbReference type="ARBA" id="ARBA00023242"/>
    </source>
</evidence>
<dbReference type="Pfam" id="PF13532">
    <property type="entry name" value="2OG-FeII_Oxy_2"/>
    <property type="match status" value="1"/>
</dbReference>
<name>A0A4V4HD26_DENBC</name>
<dbReference type="AlphaFoldDB" id="A0A4V4HD26"/>
<organism evidence="9 10">
    <name type="scientific">Dendrothele bispora (strain CBS 962.96)</name>
    <dbReference type="NCBI Taxonomy" id="1314807"/>
    <lineage>
        <taxon>Eukaryota</taxon>
        <taxon>Fungi</taxon>
        <taxon>Dikarya</taxon>
        <taxon>Basidiomycota</taxon>
        <taxon>Agaricomycotina</taxon>
        <taxon>Agaricomycetes</taxon>
        <taxon>Agaricomycetidae</taxon>
        <taxon>Agaricales</taxon>
        <taxon>Agaricales incertae sedis</taxon>
        <taxon>Dendrothele</taxon>
    </lineage>
</organism>
<comment type="similarity">
    <text evidence="2">Belongs to the alkB family.</text>
</comment>
<dbReference type="EMBL" id="ML179542">
    <property type="protein sequence ID" value="THU85515.1"/>
    <property type="molecule type" value="Genomic_DNA"/>
</dbReference>
<dbReference type="PANTHER" id="PTHR46030">
    <property type="entry name" value="ALPHA-KETOGLUTARATE-DEPENDENT DIOXYGENASE ALKB HOMOLOG 6"/>
    <property type="match status" value="1"/>
</dbReference>
<evidence type="ECO:0000259" key="8">
    <source>
        <dbReference type="PROSITE" id="PS51471"/>
    </source>
</evidence>
<dbReference type="InterPro" id="IPR027450">
    <property type="entry name" value="AlkB-like"/>
</dbReference>
<gene>
    <name evidence="9" type="ORF">K435DRAFT_831090</name>
</gene>
<dbReference type="InterPro" id="IPR037151">
    <property type="entry name" value="AlkB-like_sf"/>
</dbReference>
<reference evidence="9 10" key="1">
    <citation type="journal article" date="2019" name="Nat. Ecol. Evol.">
        <title>Megaphylogeny resolves global patterns of mushroom evolution.</title>
        <authorList>
            <person name="Varga T."/>
            <person name="Krizsan K."/>
            <person name="Foldi C."/>
            <person name="Dima B."/>
            <person name="Sanchez-Garcia M."/>
            <person name="Sanchez-Ramirez S."/>
            <person name="Szollosi G.J."/>
            <person name="Szarkandi J.G."/>
            <person name="Papp V."/>
            <person name="Albert L."/>
            <person name="Andreopoulos W."/>
            <person name="Angelini C."/>
            <person name="Antonin V."/>
            <person name="Barry K.W."/>
            <person name="Bougher N.L."/>
            <person name="Buchanan P."/>
            <person name="Buyck B."/>
            <person name="Bense V."/>
            <person name="Catcheside P."/>
            <person name="Chovatia M."/>
            <person name="Cooper J."/>
            <person name="Damon W."/>
            <person name="Desjardin D."/>
            <person name="Finy P."/>
            <person name="Geml J."/>
            <person name="Haridas S."/>
            <person name="Hughes K."/>
            <person name="Justo A."/>
            <person name="Karasinski D."/>
            <person name="Kautmanova I."/>
            <person name="Kiss B."/>
            <person name="Kocsube S."/>
            <person name="Kotiranta H."/>
            <person name="LaButti K.M."/>
            <person name="Lechner B.E."/>
            <person name="Liimatainen K."/>
            <person name="Lipzen A."/>
            <person name="Lukacs Z."/>
            <person name="Mihaltcheva S."/>
            <person name="Morgado L.N."/>
            <person name="Niskanen T."/>
            <person name="Noordeloos M.E."/>
            <person name="Ohm R.A."/>
            <person name="Ortiz-Santana B."/>
            <person name="Ovrebo C."/>
            <person name="Racz N."/>
            <person name="Riley R."/>
            <person name="Savchenko A."/>
            <person name="Shiryaev A."/>
            <person name="Soop K."/>
            <person name="Spirin V."/>
            <person name="Szebenyi C."/>
            <person name="Tomsovsky M."/>
            <person name="Tulloss R.E."/>
            <person name="Uehling J."/>
            <person name="Grigoriev I.V."/>
            <person name="Vagvolgyi C."/>
            <person name="Papp T."/>
            <person name="Martin F.M."/>
            <person name="Miettinen O."/>
            <person name="Hibbett D.S."/>
            <person name="Nagy L.G."/>
        </authorList>
    </citation>
    <scope>NUCLEOTIDE SEQUENCE [LARGE SCALE GENOMIC DNA]</scope>
    <source>
        <strain evidence="9 10">CBS 962.96</strain>
    </source>
</reference>
<keyword evidence="5" id="KW-0560">Oxidoreductase</keyword>
<evidence type="ECO:0000256" key="1">
    <source>
        <dbReference type="ARBA" id="ARBA00004123"/>
    </source>
</evidence>
<evidence type="ECO:0000313" key="10">
    <source>
        <dbReference type="Proteomes" id="UP000297245"/>
    </source>
</evidence>
<dbReference type="PROSITE" id="PS51471">
    <property type="entry name" value="FE2OG_OXY"/>
    <property type="match status" value="1"/>
</dbReference>
<keyword evidence="10" id="KW-1185">Reference proteome</keyword>
<evidence type="ECO:0000256" key="4">
    <source>
        <dbReference type="ARBA" id="ARBA00022964"/>
    </source>
</evidence>
<evidence type="ECO:0000256" key="2">
    <source>
        <dbReference type="ARBA" id="ARBA00007879"/>
    </source>
</evidence>
<keyword evidence="3" id="KW-0479">Metal-binding</keyword>
<proteinExistence type="inferred from homology"/>
<keyword evidence="6" id="KW-0408">Iron</keyword>
<dbReference type="PANTHER" id="PTHR46030:SF1">
    <property type="entry name" value="ALPHA-KETOGLUTARATE-DEPENDENT DIOXYGENASE ALKB HOMOLOG 6"/>
    <property type="match status" value="1"/>
</dbReference>
<dbReference type="GO" id="GO:0051213">
    <property type="term" value="F:dioxygenase activity"/>
    <property type="evidence" value="ECO:0007669"/>
    <property type="project" value="UniProtKB-KW"/>
</dbReference>
<dbReference type="GO" id="GO:0005634">
    <property type="term" value="C:nucleus"/>
    <property type="evidence" value="ECO:0007669"/>
    <property type="project" value="UniProtKB-SubCell"/>
</dbReference>
<evidence type="ECO:0000256" key="6">
    <source>
        <dbReference type="ARBA" id="ARBA00023004"/>
    </source>
</evidence>
<evidence type="ECO:0000313" key="9">
    <source>
        <dbReference type="EMBL" id="THU85515.1"/>
    </source>
</evidence>
<accession>A0A4V4HD26</accession>
<comment type="subcellular location">
    <subcellularLocation>
        <location evidence="1">Nucleus</location>
    </subcellularLocation>
</comment>